<evidence type="ECO:0000256" key="1">
    <source>
        <dbReference type="ARBA" id="ARBA00001974"/>
    </source>
</evidence>
<dbReference type="RefSeq" id="WP_153273722.1">
    <property type="nucleotide sequence ID" value="NZ_CP043499.1"/>
</dbReference>
<keyword evidence="4" id="KW-0560">Oxidoreductase</keyword>
<dbReference type="PANTHER" id="PTHR43557:SF2">
    <property type="entry name" value="RIESKE DOMAIN-CONTAINING PROTEIN-RELATED"/>
    <property type="match status" value="1"/>
</dbReference>
<reference evidence="7 8" key="1">
    <citation type="submission" date="2019-08" db="EMBL/GenBank/DDBJ databases">
        <title>Prosopis cineraria nodule microbiome.</title>
        <authorList>
            <person name="Ali R."/>
            <person name="Chaluvadi S.R."/>
            <person name="Wang X."/>
        </authorList>
    </citation>
    <scope>NUCLEOTIDE SEQUENCE [LARGE SCALE GENOMIC DNA]</scope>
    <source>
        <strain evidence="7 8">BG7</strain>
        <plasmid evidence="7 8">unnamed</plasmid>
    </source>
</reference>
<evidence type="ECO:0000256" key="2">
    <source>
        <dbReference type="ARBA" id="ARBA00022630"/>
    </source>
</evidence>
<dbReference type="InterPro" id="IPR023753">
    <property type="entry name" value="FAD/NAD-binding_dom"/>
</dbReference>
<accession>A0A5Q0CEP6</accession>
<dbReference type="InterPro" id="IPR050446">
    <property type="entry name" value="FAD-oxidoreductase/Apoptosis"/>
</dbReference>
<keyword evidence="2" id="KW-0285">Flavoprotein</keyword>
<dbReference type="GO" id="GO:0016651">
    <property type="term" value="F:oxidoreductase activity, acting on NAD(P)H"/>
    <property type="evidence" value="ECO:0007669"/>
    <property type="project" value="TreeGrafter"/>
</dbReference>
<dbReference type="AlphaFoldDB" id="A0A5Q0CEP6"/>
<dbReference type="Proteomes" id="UP000326881">
    <property type="component" value="Plasmid unnamed"/>
</dbReference>
<keyword evidence="7" id="KW-0614">Plasmid</keyword>
<proteinExistence type="predicted"/>
<dbReference type="PRINTS" id="PR00469">
    <property type="entry name" value="PNDRDTASEII"/>
</dbReference>
<dbReference type="EMBL" id="CP043499">
    <property type="protein sequence ID" value="QFY63775.1"/>
    <property type="molecule type" value="Genomic_DNA"/>
</dbReference>
<dbReference type="OrthoDB" id="7809559at2"/>
<dbReference type="SUPFAM" id="SSF55424">
    <property type="entry name" value="FAD/NAD-linked reductases, dimerisation (C-terminal) domain"/>
    <property type="match status" value="1"/>
</dbReference>
<comment type="cofactor">
    <cofactor evidence="1">
        <name>FAD</name>
        <dbReference type="ChEBI" id="CHEBI:57692"/>
    </cofactor>
</comment>
<dbReference type="PANTHER" id="PTHR43557">
    <property type="entry name" value="APOPTOSIS-INDUCING FACTOR 1"/>
    <property type="match status" value="1"/>
</dbReference>
<protein>
    <submittedName>
        <fullName evidence="7">NAD(P)-binding protein</fullName>
    </submittedName>
</protein>
<feature type="domain" description="FAD/NAD(P)-binding" evidence="5">
    <location>
        <begin position="3"/>
        <end position="290"/>
    </location>
</feature>
<dbReference type="GO" id="GO:0005737">
    <property type="term" value="C:cytoplasm"/>
    <property type="evidence" value="ECO:0007669"/>
    <property type="project" value="TreeGrafter"/>
</dbReference>
<dbReference type="KEGG" id="rgr:FZ934_26505"/>
<evidence type="ECO:0000259" key="6">
    <source>
        <dbReference type="Pfam" id="PF14759"/>
    </source>
</evidence>
<dbReference type="InterPro" id="IPR016156">
    <property type="entry name" value="FAD/NAD-linked_Rdtase_dimer_sf"/>
</dbReference>
<evidence type="ECO:0000256" key="3">
    <source>
        <dbReference type="ARBA" id="ARBA00022827"/>
    </source>
</evidence>
<dbReference type="InterPro" id="IPR036188">
    <property type="entry name" value="FAD/NAD-bd_sf"/>
</dbReference>
<dbReference type="Gene3D" id="3.50.50.60">
    <property type="entry name" value="FAD/NAD(P)-binding domain"/>
    <property type="match status" value="2"/>
</dbReference>
<dbReference type="InterPro" id="IPR028202">
    <property type="entry name" value="Reductase_C"/>
</dbReference>
<sequence>MDDIVIVGAGECGTRAAFALRETGYTGAITLVGAESHLPYERPPLSKPMDGAVQMKAICGSDTIASAAIDYLQGAAATSLDPSLRTVSLNDGRTLRYQKLLLATGARPRRLTCVGAEHALDFRTCGDASEIFFRAASAKSVAIIGGGLIGMELAAVLRAKGVNVTIIEAAAKPLGRAVPTRFAQSLHARHIAEGVEFRLGVGVAEITPSAVLLADGTEVPADVVVSAIGVTADCALAEAAGLATGNGIHTDTFLRTSDHDIFAAGDCAAVAQPGGGHIRFESWRNARTQGETAARNMLGEARPFDAIPWFWSDQYDLSLQVVGLPRPEHQAIVRGLPDGELEFYLDGGRLVAAAGLGRGNSLAKDIKLAEMLVAAELVPDPEALADPGVNLKAVLKSARAEAAA</sequence>
<keyword evidence="3" id="KW-0274">FAD</keyword>
<geneLocation type="plasmid" evidence="7 8">
    <name>unnamed</name>
</geneLocation>
<dbReference type="SUPFAM" id="SSF51905">
    <property type="entry name" value="FAD/NAD(P)-binding domain"/>
    <property type="match status" value="1"/>
</dbReference>
<dbReference type="PRINTS" id="PR00368">
    <property type="entry name" value="FADPNR"/>
</dbReference>
<dbReference type="Pfam" id="PF14759">
    <property type="entry name" value="Reductase_C"/>
    <property type="match status" value="1"/>
</dbReference>
<gene>
    <name evidence="7" type="ORF">FZ934_26505</name>
</gene>
<evidence type="ECO:0000259" key="5">
    <source>
        <dbReference type="Pfam" id="PF07992"/>
    </source>
</evidence>
<evidence type="ECO:0000313" key="7">
    <source>
        <dbReference type="EMBL" id="QFY63775.1"/>
    </source>
</evidence>
<evidence type="ECO:0000256" key="4">
    <source>
        <dbReference type="ARBA" id="ARBA00023002"/>
    </source>
</evidence>
<dbReference type="Gene3D" id="3.30.390.30">
    <property type="match status" value="1"/>
</dbReference>
<organism evidence="7 8">
    <name type="scientific">Rhizobium grahamii</name>
    <dbReference type="NCBI Taxonomy" id="1120045"/>
    <lineage>
        <taxon>Bacteria</taxon>
        <taxon>Pseudomonadati</taxon>
        <taxon>Pseudomonadota</taxon>
        <taxon>Alphaproteobacteria</taxon>
        <taxon>Hyphomicrobiales</taxon>
        <taxon>Rhizobiaceae</taxon>
        <taxon>Rhizobium/Agrobacterium group</taxon>
        <taxon>Rhizobium</taxon>
    </lineage>
</organism>
<feature type="domain" description="Reductase C-terminal" evidence="6">
    <location>
        <begin position="309"/>
        <end position="395"/>
    </location>
</feature>
<name>A0A5Q0CEP6_9HYPH</name>
<evidence type="ECO:0000313" key="8">
    <source>
        <dbReference type="Proteomes" id="UP000326881"/>
    </source>
</evidence>
<keyword evidence="8" id="KW-1185">Reference proteome</keyword>
<dbReference type="Pfam" id="PF07992">
    <property type="entry name" value="Pyr_redox_2"/>
    <property type="match status" value="1"/>
</dbReference>